<proteinExistence type="predicted"/>
<dbReference type="Proteomes" id="UP001162483">
    <property type="component" value="Unassembled WGS sequence"/>
</dbReference>
<comment type="caution">
    <text evidence="1">The sequence shown here is derived from an EMBL/GenBank/DDBJ whole genome shotgun (WGS) entry which is preliminary data.</text>
</comment>
<keyword evidence="2" id="KW-1185">Reference proteome</keyword>
<dbReference type="EMBL" id="CATNWA010003217">
    <property type="protein sequence ID" value="CAI9544833.1"/>
    <property type="molecule type" value="Genomic_DNA"/>
</dbReference>
<sequence>MSCQSAPGGNVKTAAGILGDVLDHILPRTPTRDLSFSGSGVA</sequence>
<feature type="non-terminal residue" evidence="1">
    <location>
        <position position="42"/>
    </location>
</feature>
<gene>
    <name evidence="1" type="ORF">SPARVUS_LOCUS2554891</name>
</gene>
<accession>A0ABN9BBA7</accession>
<reference evidence="1" key="1">
    <citation type="submission" date="2023-05" db="EMBL/GenBank/DDBJ databases">
        <authorList>
            <person name="Stuckert A."/>
        </authorList>
    </citation>
    <scope>NUCLEOTIDE SEQUENCE</scope>
</reference>
<evidence type="ECO:0000313" key="1">
    <source>
        <dbReference type="EMBL" id="CAI9544833.1"/>
    </source>
</evidence>
<evidence type="ECO:0000313" key="2">
    <source>
        <dbReference type="Proteomes" id="UP001162483"/>
    </source>
</evidence>
<organism evidence="1 2">
    <name type="scientific">Staurois parvus</name>
    <dbReference type="NCBI Taxonomy" id="386267"/>
    <lineage>
        <taxon>Eukaryota</taxon>
        <taxon>Metazoa</taxon>
        <taxon>Chordata</taxon>
        <taxon>Craniata</taxon>
        <taxon>Vertebrata</taxon>
        <taxon>Euteleostomi</taxon>
        <taxon>Amphibia</taxon>
        <taxon>Batrachia</taxon>
        <taxon>Anura</taxon>
        <taxon>Neobatrachia</taxon>
        <taxon>Ranoidea</taxon>
        <taxon>Ranidae</taxon>
        <taxon>Staurois</taxon>
    </lineage>
</organism>
<name>A0ABN9BBA7_9NEOB</name>
<protein>
    <submittedName>
        <fullName evidence="1">Uncharacterized protein</fullName>
    </submittedName>
</protein>